<dbReference type="Ensembl" id="ENSMFAT00000096536.1">
    <property type="protein sequence ID" value="ENSMFAP00000060498.1"/>
    <property type="gene ID" value="ENSMFAG00000049440.1"/>
</dbReference>
<keyword evidence="2" id="KW-1185">Reference proteome</keyword>
<dbReference type="PRINTS" id="PR02045">
    <property type="entry name" value="F138DOMAIN"/>
</dbReference>
<dbReference type="GeneTree" id="ENSGT00940000164709"/>
<sequence>MGLLYCARASILPATSLGRGGVGGRTRKGSREQQRPFFFFLRWSLTLSPRLECSGTISGSLQPPPPGSKRFSCLSLPSSWVYRHPPPRLANFFVFLVETGFHRVSQDGLYLLT</sequence>
<dbReference type="Proteomes" id="UP000233100">
    <property type="component" value="Chromosome 15"/>
</dbReference>
<evidence type="ECO:0000313" key="2">
    <source>
        <dbReference type="Proteomes" id="UP000233100"/>
    </source>
</evidence>
<reference evidence="1" key="3">
    <citation type="submission" date="2025-09" db="UniProtKB">
        <authorList>
            <consortium name="Ensembl"/>
        </authorList>
    </citation>
    <scope>IDENTIFICATION</scope>
</reference>
<name>A0A7N9DAF9_MACFA</name>
<reference evidence="1" key="2">
    <citation type="submission" date="2025-08" db="UniProtKB">
        <authorList>
            <consortium name="Ensembl"/>
        </authorList>
    </citation>
    <scope>IDENTIFICATION</scope>
</reference>
<evidence type="ECO:0000313" key="1">
    <source>
        <dbReference type="Ensembl" id="ENSMFAP00000060498.1"/>
    </source>
</evidence>
<proteinExistence type="predicted"/>
<protein>
    <submittedName>
        <fullName evidence="1">Uncharacterized protein</fullName>
    </submittedName>
</protein>
<dbReference type="AlphaFoldDB" id="A0A7N9DAF9"/>
<accession>A0A7N9DAF9</accession>
<reference evidence="1 2" key="1">
    <citation type="submission" date="2013-03" db="EMBL/GenBank/DDBJ databases">
        <authorList>
            <person name="Warren W."/>
            <person name="Wilson R.K."/>
        </authorList>
    </citation>
    <scope>NUCLEOTIDE SEQUENCE</scope>
</reference>
<dbReference type="PANTHER" id="PTHR46254">
    <property type="entry name" value="PROTEIN GVQW1-RELATED"/>
    <property type="match status" value="1"/>
</dbReference>
<organism evidence="1 2">
    <name type="scientific">Macaca fascicularis</name>
    <name type="common">Crab-eating macaque</name>
    <name type="synonym">Cynomolgus monkey</name>
    <dbReference type="NCBI Taxonomy" id="9541"/>
    <lineage>
        <taxon>Eukaryota</taxon>
        <taxon>Metazoa</taxon>
        <taxon>Chordata</taxon>
        <taxon>Craniata</taxon>
        <taxon>Vertebrata</taxon>
        <taxon>Euteleostomi</taxon>
        <taxon>Mammalia</taxon>
        <taxon>Eutheria</taxon>
        <taxon>Euarchontoglires</taxon>
        <taxon>Primates</taxon>
        <taxon>Haplorrhini</taxon>
        <taxon>Catarrhini</taxon>
        <taxon>Cercopithecidae</taxon>
        <taxon>Cercopithecinae</taxon>
        <taxon>Macaca</taxon>
    </lineage>
</organism>